<dbReference type="Pfam" id="PF01678">
    <property type="entry name" value="DAP_epimerase"/>
    <property type="match status" value="2"/>
</dbReference>
<evidence type="ECO:0000256" key="9">
    <source>
        <dbReference type="PROSITE-ProRule" id="PRU10125"/>
    </source>
</evidence>
<feature type="active site" evidence="9">
    <location>
        <position position="74"/>
    </location>
</feature>
<comment type="catalytic activity">
    <reaction evidence="7 8">
        <text>(2S,6S)-2,6-diaminopimelate = meso-2,6-diaminopimelate</text>
        <dbReference type="Rhea" id="RHEA:15393"/>
        <dbReference type="ChEBI" id="CHEBI:57609"/>
        <dbReference type="ChEBI" id="CHEBI:57791"/>
        <dbReference type="EC" id="5.1.1.7"/>
    </reaction>
</comment>
<keyword evidence="6 8" id="KW-0413">Isomerase</keyword>
<feature type="active site" description="Proton acceptor" evidence="8">
    <location>
        <position position="196"/>
    </location>
</feature>
<dbReference type="RefSeq" id="WP_013619591.1">
    <property type="nucleotide sequence ID" value="NZ_ARZX01000010.1"/>
</dbReference>
<dbReference type="Gene3D" id="3.10.310.10">
    <property type="entry name" value="Diaminopimelate Epimerase, Chain A, domain 1"/>
    <property type="match status" value="2"/>
</dbReference>
<dbReference type="NCBIfam" id="TIGR00652">
    <property type="entry name" value="DapF"/>
    <property type="match status" value="1"/>
</dbReference>
<feature type="binding site" evidence="8">
    <location>
        <position position="65"/>
    </location>
    <ligand>
        <name>substrate</name>
    </ligand>
</feature>
<feature type="binding site" evidence="8">
    <location>
        <begin position="197"/>
        <end position="198"/>
    </location>
    <ligand>
        <name>substrate</name>
    </ligand>
</feature>
<protein>
    <recommendedName>
        <fullName evidence="3 8">Diaminopimelate epimerase</fullName>
        <shortName evidence="8">DAP epimerase</shortName>
        <ecNumber evidence="3 8">5.1.1.7</ecNumber>
    </recommendedName>
    <alternativeName>
        <fullName evidence="8">PLP-independent amino acid racemase</fullName>
    </alternativeName>
</protein>
<comment type="caution">
    <text evidence="8">Lacks conserved residue(s) required for the propagation of feature annotation.</text>
</comment>
<dbReference type="PANTHER" id="PTHR31689">
    <property type="entry name" value="DIAMINOPIMELATE EPIMERASE, CHLOROPLASTIC"/>
    <property type="match status" value="1"/>
</dbReference>
<dbReference type="InterPro" id="IPR001653">
    <property type="entry name" value="DAP_epimerase_DapF"/>
</dbReference>
<comment type="subcellular location">
    <subcellularLocation>
        <location evidence="8">Cytoplasm</location>
    </subcellularLocation>
</comment>
<organism evidence="10 11">
    <name type="scientific">Cellulophaga geojensis KL-A</name>
    <dbReference type="NCBI Taxonomy" id="1328323"/>
    <lineage>
        <taxon>Bacteria</taxon>
        <taxon>Pseudomonadati</taxon>
        <taxon>Bacteroidota</taxon>
        <taxon>Flavobacteriia</taxon>
        <taxon>Flavobacteriales</taxon>
        <taxon>Flavobacteriaceae</taxon>
        <taxon>Cellulophaga</taxon>
    </lineage>
</organism>
<feature type="site" description="Could be important to modulate the pK values of the two catalytic cysteine residues" evidence="8">
    <location>
        <position position="138"/>
    </location>
</feature>
<feature type="active site" description="Proton donor" evidence="8">
    <location>
        <position position="74"/>
    </location>
</feature>
<keyword evidence="5 8" id="KW-0457">Lysine biosynthesis</keyword>
<dbReference type="HAMAP" id="MF_00197">
    <property type="entry name" value="DAP_epimerase"/>
    <property type="match status" value="1"/>
</dbReference>
<evidence type="ECO:0000256" key="8">
    <source>
        <dbReference type="HAMAP-Rule" id="MF_00197"/>
    </source>
</evidence>
<comment type="caution">
    <text evidence="10">The sequence shown here is derived from an EMBL/GenBank/DDBJ whole genome shotgun (WGS) entry which is preliminary data.</text>
</comment>
<dbReference type="PANTHER" id="PTHR31689:SF0">
    <property type="entry name" value="DIAMINOPIMELATE EPIMERASE"/>
    <property type="match status" value="1"/>
</dbReference>
<keyword evidence="8" id="KW-0963">Cytoplasm</keyword>
<dbReference type="PROSITE" id="PS01326">
    <property type="entry name" value="DAP_EPIMERASE"/>
    <property type="match status" value="1"/>
</dbReference>
<comment type="function">
    <text evidence="8">Catalyzes the stereoinversion of LL-2,6-diaminopimelate (L,L-DAP) to meso-diaminopimelate (meso-DAP), a precursor of L-lysine and an essential component of the bacterial peptidoglycan.</text>
</comment>
<feature type="binding site" evidence="8">
    <location>
        <begin position="75"/>
        <end position="76"/>
    </location>
    <ligand>
        <name>substrate</name>
    </ligand>
</feature>
<dbReference type="Proteomes" id="UP000019275">
    <property type="component" value="Unassembled WGS sequence"/>
</dbReference>
<comment type="pathway">
    <text evidence="1 8">Amino-acid biosynthesis; L-lysine biosynthesis via DAP pathway; DL-2,6-diaminopimelate from LL-2,6-diaminopimelate: step 1/1.</text>
</comment>
<feature type="binding site" evidence="8">
    <location>
        <position position="169"/>
    </location>
    <ligand>
        <name>substrate</name>
    </ligand>
</feature>
<evidence type="ECO:0000256" key="6">
    <source>
        <dbReference type="ARBA" id="ARBA00023235"/>
    </source>
</evidence>
<keyword evidence="4 8" id="KW-0028">Amino-acid biosynthesis</keyword>
<dbReference type="EC" id="5.1.1.7" evidence="3 8"/>
<evidence type="ECO:0000256" key="4">
    <source>
        <dbReference type="ARBA" id="ARBA00022605"/>
    </source>
</evidence>
<evidence type="ECO:0000256" key="5">
    <source>
        <dbReference type="ARBA" id="ARBA00023154"/>
    </source>
</evidence>
<proteinExistence type="inferred from homology"/>
<evidence type="ECO:0000256" key="7">
    <source>
        <dbReference type="ARBA" id="ARBA00051712"/>
    </source>
</evidence>
<reference evidence="10 11" key="1">
    <citation type="journal article" date="2014" name="Genome Announc.">
        <title>Draft Genome Sequence of the Carrageenan-Degrading Bacterium Cellulophaga sp. Strain KL-A, Isolated from Decaying Marine Algae.</title>
        <authorList>
            <person name="Shan D."/>
            <person name="Ying J."/>
            <person name="Li X."/>
            <person name="Gao Z."/>
            <person name="Wei G."/>
            <person name="Shao Z."/>
        </authorList>
    </citation>
    <scope>NUCLEOTIDE SEQUENCE [LARGE SCALE GENOMIC DNA]</scope>
    <source>
        <strain evidence="10 11">KL-A</strain>
    </source>
</reference>
<keyword evidence="11" id="KW-1185">Reference proteome</keyword>
<evidence type="ECO:0000313" key="10">
    <source>
        <dbReference type="EMBL" id="EWH13494.1"/>
    </source>
</evidence>
<evidence type="ECO:0000313" key="11">
    <source>
        <dbReference type="Proteomes" id="UP000019275"/>
    </source>
</evidence>
<evidence type="ECO:0000256" key="1">
    <source>
        <dbReference type="ARBA" id="ARBA00005196"/>
    </source>
</evidence>
<evidence type="ECO:0000256" key="3">
    <source>
        <dbReference type="ARBA" id="ARBA00013080"/>
    </source>
</evidence>
<name>A0ABN0RNN6_9FLAO</name>
<comment type="similarity">
    <text evidence="2 8">Belongs to the diaminopimelate epimerase family.</text>
</comment>
<sequence length="257" mass="28182">MQITFYKYQGTGNDFVMIDNRSLSFPKQDTKLINTLCDRKFGVGADGLILLENDEDLDFKMVYYNADGNESTMCGNGGRCLVAFANFLGVIKEKTTFNAVDGLHNATIKGDIVSLQMIDVAEVKEKENYSFLDTGSPHHVQLVDNVNGFDVFTEGKKIRYGLYGEAGSNVNFVTKNAKGYTVRTYERGVEDETLSCGTGVTAVALAMHKSGNTNLTTIPIKVMGGDLEISFTAKDGSYKNVYLTGEAKQVFKGEIIC</sequence>
<accession>A0ABN0RNN6</accession>
<dbReference type="SUPFAM" id="SSF54506">
    <property type="entry name" value="Diaminopimelate epimerase-like"/>
    <property type="match status" value="2"/>
</dbReference>
<comment type="subunit">
    <text evidence="8">Homodimer.</text>
</comment>
<feature type="binding site" evidence="8">
    <location>
        <begin position="186"/>
        <end position="187"/>
    </location>
    <ligand>
        <name>substrate</name>
    </ligand>
</feature>
<dbReference type="EMBL" id="ARZX01000010">
    <property type="protein sequence ID" value="EWH13494.1"/>
    <property type="molecule type" value="Genomic_DNA"/>
</dbReference>
<gene>
    <name evidence="8" type="primary">dapF</name>
    <name evidence="10" type="ORF">KLA_09119</name>
</gene>
<feature type="site" description="Could be important to modulate the pK values of the two catalytic cysteine residues" evidence="8">
    <location>
        <position position="186"/>
    </location>
</feature>
<dbReference type="InterPro" id="IPR018510">
    <property type="entry name" value="DAP_epimerase_AS"/>
</dbReference>
<feature type="binding site" evidence="8">
    <location>
        <position position="13"/>
    </location>
    <ligand>
        <name>substrate</name>
    </ligand>
</feature>
<evidence type="ECO:0000256" key="2">
    <source>
        <dbReference type="ARBA" id="ARBA00010219"/>
    </source>
</evidence>